<organism evidence="9 10">
    <name type="scientific">Rubroshorea leprosula</name>
    <dbReference type="NCBI Taxonomy" id="152421"/>
    <lineage>
        <taxon>Eukaryota</taxon>
        <taxon>Viridiplantae</taxon>
        <taxon>Streptophyta</taxon>
        <taxon>Embryophyta</taxon>
        <taxon>Tracheophyta</taxon>
        <taxon>Spermatophyta</taxon>
        <taxon>Magnoliopsida</taxon>
        <taxon>eudicotyledons</taxon>
        <taxon>Gunneridae</taxon>
        <taxon>Pentapetalae</taxon>
        <taxon>rosids</taxon>
        <taxon>malvids</taxon>
        <taxon>Malvales</taxon>
        <taxon>Dipterocarpaceae</taxon>
        <taxon>Rubroshorea</taxon>
    </lineage>
</organism>
<dbReference type="Proteomes" id="UP001054252">
    <property type="component" value="Unassembled WGS sequence"/>
</dbReference>
<dbReference type="GO" id="GO:0016020">
    <property type="term" value="C:membrane"/>
    <property type="evidence" value="ECO:0007669"/>
    <property type="project" value="UniProtKB-SubCell"/>
</dbReference>
<evidence type="ECO:0000313" key="9">
    <source>
        <dbReference type="EMBL" id="GKV29815.1"/>
    </source>
</evidence>
<evidence type="ECO:0000256" key="8">
    <source>
        <dbReference type="SAM" id="SignalP"/>
    </source>
</evidence>
<keyword evidence="2" id="KW-0813">Transport</keyword>
<accession>A0AAV5KXV6</accession>
<comment type="caution">
    <text evidence="9">The sequence shown here is derived from an EMBL/GenBank/DDBJ whole genome shotgun (WGS) entry which is preliminary data.</text>
</comment>
<proteinExistence type="inferred from homology"/>
<evidence type="ECO:0000256" key="6">
    <source>
        <dbReference type="ARBA" id="ARBA00023136"/>
    </source>
</evidence>
<evidence type="ECO:0000256" key="7">
    <source>
        <dbReference type="SAM" id="Phobius"/>
    </source>
</evidence>
<evidence type="ECO:0008006" key="11">
    <source>
        <dbReference type="Google" id="ProtNLM"/>
    </source>
</evidence>
<feature type="signal peptide" evidence="8">
    <location>
        <begin position="1"/>
        <end position="18"/>
    </location>
</feature>
<dbReference type="Pfam" id="PF08041">
    <property type="entry name" value="PetM"/>
    <property type="match status" value="1"/>
</dbReference>
<keyword evidence="10" id="KW-1185">Reference proteome</keyword>
<dbReference type="PANTHER" id="PTHR34951:SF1">
    <property type="entry name" value="B6F COMPLEX SUBUNIT, PUTATIVE, EXPRESSED-RELATED"/>
    <property type="match status" value="1"/>
</dbReference>
<dbReference type="SUPFAM" id="SSF103441">
    <property type="entry name" value="PetM subunit of the cytochrome b6f complex"/>
    <property type="match status" value="1"/>
</dbReference>
<evidence type="ECO:0000256" key="2">
    <source>
        <dbReference type="ARBA" id="ARBA00022448"/>
    </source>
</evidence>
<comment type="subcellular location">
    <subcellularLocation>
        <location evidence="1">Membrane</location>
        <topology evidence="1">Single-pass membrane protein</topology>
    </subcellularLocation>
</comment>
<keyword evidence="4" id="KW-0249">Electron transport</keyword>
<evidence type="ECO:0000313" key="10">
    <source>
        <dbReference type="Proteomes" id="UP001054252"/>
    </source>
</evidence>
<feature type="chain" id="PRO_5043495659" description="Cytochrome b6-f complex subunit 7" evidence="8">
    <location>
        <begin position="19"/>
        <end position="125"/>
    </location>
</feature>
<dbReference type="GO" id="GO:0009512">
    <property type="term" value="C:cytochrome b6f complex"/>
    <property type="evidence" value="ECO:0007669"/>
    <property type="project" value="InterPro"/>
</dbReference>
<keyword evidence="3 7" id="KW-0812">Transmembrane</keyword>
<dbReference type="EMBL" id="BPVZ01000084">
    <property type="protein sequence ID" value="GKV29815.1"/>
    <property type="molecule type" value="Genomic_DNA"/>
</dbReference>
<keyword evidence="8" id="KW-0732">Signal</keyword>
<reference evidence="9 10" key="1">
    <citation type="journal article" date="2021" name="Commun. Biol.">
        <title>The genome of Shorea leprosula (Dipterocarpaceae) highlights the ecological relevance of drought in aseasonal tropical rainforests.</title>
        <authorList>
            <person name="Ng K.K.S."/>
            <person name="Kobayashi M.J."/>
            <person name="Fawcett J.A."/>
            <person name="Hatakeyama M."/>
            <person name="Paape T."/>
            <person name="Ng C.H."/>
            <person name="Ang C.C."/>
            <person name="Tnah L.H."/>
            <person name="Lee C.T."/>
            <person name="Nishiyama T."/>
            <person name="Sese J."/>
            <person name="O'Brien M.J."/>
            <person name="Copetti D."/>
            <person name="Mohd Noor M.I."/>
            <person name="Ong R.C."/>
            <person name="Putra M."/>
            <person name="Sireger I.Z."/>
            <person name="Indrioko S."/>
            <person name="Kosugi Y."/>
            <person name="Izuno A."/>
            <person name="Isagi Y."/>
            <person name="Lee S.L."/>
            <person name="Shimizu K.K."/>
        </authorList>
    </citation>
    <scope>NUCLEOTIDE SEQUENCE [LARGE SCALE GENOMIC DNA]</scope>
    <source>
        <strain evidence="9">214</strain>
    </source>
</reference>
<evidence type="ECO:0000256" key="1">
    <source>
        <dbReference type="ARBA" id="ARBA00004167"/>
    </source>
</evidence>
<dbReference type="AlphaFoldDB" id="A0AAV5KXV6"/>
<keyword evidence="5 7" id="KW-1133">Transmembrane helix</keyword>
<protein>
    <recommendedName>
        <fullName evidence="11">Cytochrome b6-f complex subunit 7</fullName>
    </recommendedName>
</protein>
<sequence>MATASAALSLATVTGAGASYGSKSEQRKNRVVYVKGMNCYEGLKAHNSVFSLGLPECTEQHFAKVINSLKKAHGKGRRGGGVLSAQCNEAGEIFKIAAIMNGLVLIGVAIGFVLLRIEASLEESE</sequence>
<evidence type="ECO:0000256" key="4">
    <source>
        <dbReference type="ARBA" id="ARBA00022982"/>
    </source>
</evidence>
<evidence type="ECO:0000256" key="5">
    <source>
        <dbReference type="ARBA" id="ARBA00022989"/>
    </source>
</evidence>
<feature type="transmembrane region" description="Helical" evidence="7">
    <location>
        <begin position="93"/>
        <end position="115"/>
    </location>
</feature>
<gene>
    <name evidence="9" type="ORF">SLEP1_g38707</name>
</gene>
<dbReference type="PANTHER" id="PTHR34951">
    <property type="entry name" value="B6F COMPLEX SUBUNIT, PUTATIVE, EXPRESSED-RELATED"/>
    <property type="match status" value="1"/>
</dbReference>
<keyword evidence="6 7" id="KW-0472">Membrane</keyword>
<dbReference type="InterPro" id="IPR053333">
    <property type="entry name" value="Cytochrome_b6-f_sub7"/>
</dbReference>
<dbReference type="InterPro" id="IPR012595">
    <property type="entry name" value="PetM_cyt_b6/f_cplx_su7"/>
</dbReference>
<evidence type="ECO:0000256" key="3">
    <source>
        <dbReference type="ARBA" id="ARBA00022692"/>
    </source>
</evidence>
<dbReference type="HAMAP" id="MF_00396">
    <property type="entry name" value="Cytb6_f_PetM"/>
    <property type="match status" value="1"/>
</dbReference>
<name>A0AAV5KXV6_9ROSI</name>